<feature type="compositionally biased region" description="Basic residues" evidence="2">
    <location>
        <begin position="74"/>
        <end position="84"/>
    </location>
</feature>
<feature type="region of interest" description="Disordered" evidence="2">
    <location>
        <begin position="264"/>
        <end position="315"/>
    </location>
</feature>
<feature type="region of interest" description="Disordered" evidence="2">
    <location>
        <begin position="58"/>
        <end position="92"/>
    </location>
</feature>
<evidence type="ECO:0000313" key="4">
    <source>
        <dbReference type="RefSeq" id="XP_017879052.2"/>
    </source>
</evidence>
<keyword evidence="3" id="KW-1185">Reference proteome</keyword>
<evidence type="ECO:0000256" key="1">
    <source>
        <dbReference type="ARBA" id="ARBA00022884"/>
    </source>
</evidence>
<dbReference type="RefSeq" id="XP_017879052.2">
    <property type="nucleotide sequence ID" value="XM_018023563.2"/>
</dbReference>
<evidence type="ECO:0000313" key="3">
    <source>
        <dbReference type="Proteomes" id="UP000694925"/>
    </source>
</evidence>
<name>A0AAJ7IXN7_9HYME</name>
<accession>A0AAJ7IXN7</accession>
<dbReference type="Proteomes" id="UP000694925">
    <property type="component" value="Unplaced"/>
</dbReference>
<evidence type="ECO:0000256" key="2">
    <source>
        <dbReference type="SAM" id="MobiDB-lite"/>
    </source>
</evidence>
<organism evidence="3 4">
    <name type="scientific">Ceratina calcarata</name>
    <dbReference type="NCBI Taxonomy" id="156304"/>
    <lineage>
        <taxon>Eukaryota</taxon>
        <taxon>Metazoa</taxon>
        <taxon>Ecdysozoa</taxon>
        <taxon>Arthropoda</taxon>
        <taxon>Hexapoda</taxon>
        <taxon>Insecta</taxon>
        <taxon>Pterygota</taxon>
        <taxon>Neoptera</taxon>
        <taxon>Endopterygota</taxon>
        <taxon>Hymenoptera</taxon>
        <taxon>Apocrita</taxon>
        <taxon>Aculeata</taxon>
        <taxon>Apoidea</taxon>
        <taxon>Anthophila</taxon>
        <taxon>Apidae</taxon>
        <taxon>Ceratina</taxon>
        <taxon>Zadontomerus</taxon>
    </lineage>
</organism>
<dbReference type="GeneID" id="108624335"/>
<feature type="region of interest" description="Disordered" evidence="2">
    <location>
        <begin position="193"/>
        <end position="227"/>
    </location>
</feature>
<protein>
    <submittedName>
        <fullName evidence="4">Probable RNA-binding protein CG14230</fullName>
    </submittedName>
</protein>
<reference evidence="4" key="1">
    <citation type="submission" date="2025-08" db="UniProtKB">
        <authorList>
            <consortium name="RefSeq"/>
        </authorList>
    </citation>
    <scope>IDENTIFICATION</scope>
    <source>
        <tissue evidence="4">Whole body</tissue>
    </source>
</reference>
<feature type="compositionally biased region" description="Basic and acidic residues" evidence="2">
    <location>
        <begin position="193"/>
        <end position="212"/>
    </location>
</feature>
<keyword evidence="1" id="KW-0694">RNA-binding</keyword>
<dbReference type="AlphaFoldDB" id="A0AAJ7IXN7"/>
<dbReference type="KEGG" id="ccal:108624335"/>
<gene>
    <name evidence="4" type="primary">LOC108624335</name>
</gene>
<dbReference type="PANTHER" id="PTHR48029:SF1">
    <property type="entry name" value="NUCLEOLAR PROTEIN 8"/>
    <property type="match status" value="1"/>
</dbReference>
<feature type="compositionally biased region" description="Basic and acidic residues" evidence="2">
    <location>
        <begin position="305"/>
        <end position="315"/>
    </location>
</feature>
<proteinExistence type="predicted"/>
<dbReference type="GO" id="GO:0003723">
    <property type="term" value="F:RNA binding"/>
    <property type="evidence" value="ECO:0007669"/>
    <property type="project" value="UniProtKB-KW"/>
</dbReference>
<sequence>MRNMVMLNNENYDDIKMDRVNASEKKRLESLKRQKEIFRTKELAVKNALKNLDSTSNKNKIIFSDDNDQVKQPRPGKKEKKRKRDLFNNDDDQPLWNDDQFAIDRHATGKALSTVTLGNDDRFKLDERFVENDKSVKNNLVENNDENDLQKEKELQLDILENILGAPITSRNKIVDKDAKFTKKGMIRYDPTKSSHKEYEINTEKSETESKTVKKRKKTKNTEDKNVDPTIPVSTDVYFSVSDSLTKSLNEGGQFSLLKTYGKETDEKGEDNENAQIIEAPKRPNFQFDFKSKNPFKYDSSDDERDAKQEYTVSEERTDDIIEQTNNFFFEPNDVRFNEAESFFSKDYASEDKFKELRQELKQIVRLKIRRNLKKKQPWGYKKKVKRAS</sequence>
<dbReference type="PANTHER" id="PTHR48029">
    <property type="entry name" value="NUCLEOLAR PROTEIN 8"/>
    <property type="match status" value="1"/>
</dbReference>